<gene>
    <name evidence="1" type="ORF">DSCO28_48770</name>
</gene>
<dbReference type="Proteomes" id="UP000425960">
    <property type="component" value="Chromosome"/>
</dbReference>
<evidence type="ECO:0000313" key="1">
    <source>
        <dbReference type="EMBL" id="BBO84311.1"/>
    </source>
</evidence>
<dbReference type="AlphaFoldDB" id="A0A5K7ZW21"/>
<sequence>MAGNHLMMDKTMGLRIISQSLYNCSTTRHITENTILWSDAGDFGKALERRKVAYN</sequence>
<proteinExistence type="predicted"/>
<evidence type="ECO:0000313" key="2">
    <source>
        <dbReference type="Proteomes" id="UP000425960"/>
    </source>
</evidence>
<organism evidence="1 2">
    <name type="scientific">Desulfosarcina ovata subsp. sediminis</name>
    <dbReference type="NCBI Taxonomy" id="885957"/>
    <lineage>
        <taxon>Bacteria</taxon>
        <taxon>Pseudomonadati</taxon>
        <taxon>Thermodesulfobacteriota</taxon>
        <taxon>Desulfobacteria</taxon>
        <taxon>Desulfobacterales</taxon>
        <taxon>Desulfosarcinaceae</taxon>
        <taxon>Desulfosarcina</taxon>
    </lineage>
</organism>
<dbReference type="EMBL" id="AP021876">
    <property type="protein sequence ID" value="BBO84311.1"/>
    <property type="molecule type" value="Genomic_DNA"/>
</dbReference>
<name>A0A5K7ZW21_9BACT</name>
<accession>A0A5K7ZW21</accession>
<protein>
    <submittedName>
        <fullName evidence="1">Uncharacterized protein</fullName>
    </submittedName>
</protein>
<reference evidence="1 2" key="1">
    <citation type="submission" date="2019-11" db="EMBL/GenBank/DDBJ databases">
        <title>Comparative genomics of hydrocarbon-degrading Desulfosarcina strains.</title>
        <authorList>
            <person name="Watanabe M."/>
            <person name="Kojima H."/>
            <person name="Fukui M."/>
        </authorList>
    </citation>
    <scope>NUCLEOTIDE SEQUENCE [LARGE SCALE GENOMIC DNA]</scope>
    <source>
        <strain evidence="1 2">28bB2T</strain>
    </source>
</reference>
<dbReference type="KEGG" id="dov:DSCO28_48770"/>